<comment type="caution">
    <text evidence="2">The sequence shown here is derived from an EMBL/GenBank/DDBJ whole genome shotgun (WGS) entry which is preliminary data.</text>
</comment>
<dbReference type="InterPro" id="IPR053707">
    <property type="entry name" value="UPF0637_domain_sf"/>
</dbReference>
<protein>
    <recommendedName>
        <fullName evidence="1">UPF0637 protein GCM10008935_04440</fullName>
    </recommendedName>
</protein>
<dbReference type="EMBL" id="BAAACZ010000005">
    <property type="protein sequence ID" value="GAA0452907.1"/>
    <property type="molecule type" value="Genomic_DNA"/>
</dbReference>
<dbReference type="HAMAP" id="MF_01851">
    <property type="entry name" value="UPF0637"/>
    <property type="match status" value="1"/>
</dbReference>
<dbReference type="SUPFAM" id="SSF142913">
    <property type="entry name" value="YktB/PF0168-like"/>
    <property type="match status" value="1"/>
</dbReference>
<dbReference type="Proteomes" id="UP001500740">
    <property type="component" value="Unassembled WGS sequence"/>
</dbReference>
<name>A0ABP3JGJ7_9BACI</name>
<proteinExistence type="inferred from homology"/>
<organism evidence="2 3">
    <name type="scientific">Alkalibacillus silvisoli</name>
    <dbReference type="NCBI Taxonomy" id="392823"/>
    <lineage>
        <taxon>Bacteria</taxon>
        <taxon>Bacillati</taxon>
        <taxon>Bacillota</taxon>
        <taxon>Bacilli</taxon>
        <taxon>Bacillales</taxon>
        <taxon>Bacillaceae</taxon>
        <taxon>Alkalibacillus</taxon>
    </lineage>
</organism>
<dbReference type="Gene3D" id="3.30.930.20">
    <property type="entry name" value="Protein of unknown function DUF1054"/>
    <property type="match status" value="1"/>
</dbReference>
<gene>
    <name evidence="2" type="ORF">GCM10008935_04440</name>
</gene>
<reference evidence="3" key="1">
    <citation type="journal article" date="2019" name="Int. J. Syst. Evol. Microbiol.">
        <title>The Global Catalogue of Microorganisms (GCM) 10K type strain sequencing project: providing services to taxonomists for standard genome sequencing and annotation.</title>
        <authorList>
            <consortium name="The Broad Institute Genomics Platform"/>
            <consortium name="The Broad Institute Genome Sequencing Center for Infectious Disease"/>
            <person name="Wu L."/>
            <person name="Ma J."/>
        </authorList>
    </citation>
    <scope>NUCLEOTIDE SEQUENCE [LARGE SCALE GENOMIC DNA]</scope>
    <source>
        <strain evidence="3">JCM 14193</strain>
    </source>
</reference>
<accession>A0ABP3JGJ7</accession>
<keyword evidence="3" id="KW-1185">Reference proteome</keyword>
<comment type="similarity">
    <text evidence="1">Belongs to the UPF0637 family.</text>
</comment>
<evidence type="ECO:0000313" key="2">
    <source>
        <dbReference type="EMBL" id="GAA0452907.1"/>
    </source>
</evidence>
<dbReference type="PIRSF" id="PIRSF021332">
    <property type="entry name" value="DUF1054"/>
    <property type="match status" value="1"/>
</dbReference>
<dbReference type="Pfam" id="PF06335">
    <property type="entry name" value="DUF1054"/>
    <property type="match status" value="1"/>
</dbReference>
<evidence type="ECO:0000313" key="3">
    <source>
        <dbReference type="Proteomes" id="UP001500740"/>
    </source>
</evidence>
<dbReference type="RefSeq" id="WP_343781502.1">
    <property type="nucleotide sequence ID" value="NZ_BAAACZ010000005.1"/>
</dbReference>
<evidence type="ECO:0000256" key="1">
    <source>
        <dbReference type="HAMAP-Rule" id="MF_01851"/>
    </source>
</evidence>
<sequence>MTAFNGFEQADFDVFMIDGLEERMTELKSRVSPKLEAIAENLEPTLSSLAGDEMYVHVAKHARRKTNPPSDTWAALASNKRGYKKLPHFQVGMWESHVFIWFAVIYESPIKGDFAKQLKNNKDEVLNTIPEHFVWSKDHTKPDTVSHIDMKEGKFDEIVDRLENVKKAEILCGQTFNRDDERLKDGEAFIKTCEETIETLMSLYNLTKQVHQD</sequence>
<dbReference type="InterPro" id="IPR009403">
    <property type="entry name" value="UPF0637"/>
</dbReference>